<accession>A0A7X2TCM9</accession>
<dbReference type="PANTHER" id="PTHR36122">
    <property type="entry name" value="NICOTINAMIDE RIBOSIDE TRANSPORTER PNUC"/>
    <property type="match status" value="1"/>
</dbReference>
<evidence type="ECO:0000256" key="7">
    <source>
        <dbReference type="ARBA" id="ARBA00023136"/>
    </source>
</evidence>
<feature type="transmembrane region" description="Helical" evidence="8">
    <location>
        <begin position="20"/>
        <end position="39"/>
    </location>
</feature>
<evidence type="ECO:0000256" key="4">
    <source>
        <dbReference type="ARBA" id="ARBA00022475"/>
    </source>
</evidence>
<feature type="transmembrane region" description="Helical" evidence="8">
    <location>
        <begin position="94"/>
        <end position="113"/>
    </location>
</feature>
<keyword evidence="6 8" id="KW-1133">Transmembrane helix</keyword>
<feature type="transmembrane region" description="Helical" evidence="8">
    <location>
        <begin position="207"/>
        <end position="227"/>
    </location>
</feature>
<evidence type="ECO:0000256" key="2">
    <source>
        <dbReference type="ARBA" id="ARBA00006669"/>
    </source>
</evidence>
<feature type="transmembrane region" description="Helical" evidence="8">
    <location>
        <begin position="158"/>
        <end position="176"/>
    </location>
</feature>
<gene>
    <name evidence="9" type="ORF">FYJ39_11150</name>
</gene>
<keyword evidence="10" id="KW-1185">Reference proteome</keyword>
<comment type="similarity">
    <text evidence="2">Belongs to the nicotinamide ribonucleoside (NR) uptake permease (TC 4.B.1) family.</text>
</comment>
<dbReference type="Proteomes" id="UP000429958">
    <property type="component" value="Unassembled WGS sequence"/>
</dbReference>
<evidence type="ECO:0000256" key="5">
    <source>
        <dbReference type="ARBA" id="ARBA00022692"/>
    </source>
</evidence>
<dbReference type="GO" id="GO:0034257">
    <property type="term" value="F:nicotinamide riboside transmembrane transporter activity"/>
    <property type="evidence" value="ECO:0007669"/>
    <property type="project" value="InterPro"/>
</dbReference>
<comment type="subcellular location">
    <subcellularLocation>
        <location evidence="1">Cell membrane</location>
        <topology evidence="1">Multi-pass membrane protein</topology>
    </subcellularLocation>
</comment>
<keyword evidence="5 8" id="KW-0812">Transmembrane</keyword>
<evidence type="ECO:0000313" key="9">
    <source>
        <dbReference type="EMBL" id="MSS37119.1"/>
    </source>
</evidence>
<organism evidence="9 10">
    <name type="scientific">Clostridium porci</name>
    <dbReference type="NCBI Taxonomy" id="2605778"/>
    <lineage>
        <taxon>Bacteria</taxon>
        <taxon>Bacillati</taxon>
        <taxon>Bacillota</taxon>
        <taxon>Clostridia</taxon>
        <taxon>Eubacteriales</taxon>
        <taxon>Clostridiaceae</taxon>
        <taxon>Clostridium</taxon>
    </lineage>
</organism>
<evidence type="ECO:0000256" key="8">
    <source>
        <dbReference type="SAM" id="Phobius"/>
    </source>
</evidence>
<dbReference type="EMBL" id="VUMD01000008">
    <property type="protein sequence ID" value="MSS37119.1"/>
    <property type="molecule type" value="Genomic_DNA"/>
</dbReference>
<dbReference type="NCBIfam" id="TIGR01528">
    <property type="entry name" value="NMN_trans_PnuC"/>
    <property type="match status" value="1"/>
</dbReference>
<feature type="transmembrane region" description="Helical" evidence="8">
    <location>
        <begin position="69"/>
        <end position="88"/>
    </location>
</feature>
<dbReference type="Pfam" id="PF04973">
    <property type="entry name" value="NMN_transporter"/>
    <property type="match status" value="1"/>
</dbReference>
<keyword evidence="3" id="KW-0813">Transport</keyword>
<comment type="caution">
    <text evidence="9">The sequence shown here is derived from an EMBL/GenBank/DDBJ whole genome shotgun (WGS) entry which is preliminary data.</text>
</comment>
<dbReference type="PANTHER" id="PTHR36122:SF2">
    <property type="entry name" value="NICOTINAMIDE RIBOSIDE TRANSPORTER PNUC"/>
    <property type="match status" value="1"/>
</dbReference>
<keyword evidence="4" id="KW-1003">Cell membrane</keyword>
<sequence length="250" mass="29014">MCMRMFIFLEVSMSKLMNYFSKSEIVLWIISVIVIIISFCVFDRTNYMTLCASLIGVTSLIFNAKGNPFGQLLMVVFSLLYGIISYTFAYYGEMITYLGMTMPMAIFALISWLRNPYNGNKAEVKVNDISKRENLYMWIGTLAITLLFYFILEYFNTANVIPSTISVTTSFLAVYLTFRRSPYFALAYAANDIVLIILWVLASIYDIRYISVIVCFVVFFANDMYGFTSWQRMKIRQHENKLVRLKNITN</sequence>
<feature type="transmembrane region" description="Helical" evidence="8">
    <location>
        <begin position="134"/>
        <end position="152"/>
    </location>
</feature>
<feature type="transmembrane region" description="Helical" evidence="8">
    <location>
        <begin position="183"/>
        <end position="201"/>
    </location>
</feature>
<keyword evidence="7 8" id="KW-0472">Membrane</keyword>
<name>A0A7X2TCM9_9CLOT</name>
<protein>
    <submittedName>
        <fullName evidence="9">Nicotinamide mononucleotide transporter</fullName>
    </submittedName>
</protein>
<dbReference type="GO" id="GO:0005886">
    <property type="term" value="C:plasma membrane"/>
    <property type="evidence" value="ECO:0007669"/>
    <property type="project" value="UniProtKB-SubCell"/>
</dbReference>
<evidence type="ECO:0000256" key="6">
    <source>
        <dbReference type="ARBA" id="ARBA00022989"/>
    </source>
</evidence>
<evidence type="ECO:0000256" key="3">
    <source>
        <dbReference type="ARBA" id="ARBA00022448"/>
    </source>
</evidence>
<dbReference type="InterPro" id="IPR006419">
    <property type="entry name" value="NMN_transpt_PnuC"/>
</dbReference>
<dbReference type="AlphaFoldDB" id="A0A7X2TCM9"/>
<evidence type="ECO:0000256" key="1">
    <source>
        <dbReference type="ARBA" id="ARBA00004651"/>
    </source>
</evidence>
<evidence type="ECO:0000313" key="10">
    <source>
        <dbReference type="Proteomes" id="UP000429958"/>
    </source>
</evidence>
<reference evidence="9 10" key="1">
    <citation type="submission" date="2019-08" db="EMBL/GenBank/DDBJ databases">
        <title>In-depth cultivation of the pig gut microbiome towards novel bacterial diversity and tailored functional studies.</title>
        <authorList>
            <person name="Wylensek D."/>
            <person name="Hitch T.C.A."/>
            <person name="Clavel T."/>
        </authorList>
    </citation>
    <scope>NUCLEOTIDE SEQUENCE [LARGE SCALE GENOMIC DNA]</scope>
    <source>
        <strain evidence="9 10">WCA-389-WT-23D1</strain>
    </source>
</reference>
<proteinExistence type="inferred from homology"/>